<evidence type="ECO:0000256" key="9">
    <source>
        <dbReference type="ARBA" id="ARBA00023180"/>
    </source>
</evidence>
<evidence type="ECO:0000256" key="11">
    <source>
        <dbReference type="PROSITE-ProRule" id="PRU01211"/>
    </source>
</evidence>
<keyword evidence="3 12" id="KW-0812">Transmembrane</keyword>
<dbReference type="SUPFAM" id="SSF55486">
    <property type="entry name" value="Metalloproteases ('zincins'), catalytic domain"/>
    <property type="match status" value="1"/>
</dbReference>
<keyword evidence="16" id="KW-1185">Reference proteome</keyword>
<dbReference type="Gene3D" id="3.40.390.10">
    <property type="entry name" value="Collagenase (Catalytic Domain)"/>
    <property type="match status" value="1"/>
</dbReference>
<feature type="disulfide bond" evidence="10">
    <location>
        <begin position="1065"/>
        <end position="1083"/>
    </location>
</feature>
<evidence type="ECO:0000313" key="15">
    <source>
        <dbReference type="EMBL" id="OWA52411.1"/>
    </source>
</evidence>
<keyword evidence="11" id="KW-0482">Metalloprotease</keyword>
<evidence type="ECO:0000256" key="3">
    <source>
        <dbReference type="ARBA" id="ARBA00022692"/>
    </source>
</evidence>
<name>A0A9X6NGV5_HYPEX</name>
<keyword evidence="11" id="KW-0378">Hydrolase</keyword>
<dbReference type="GO" id="GO:0016192">
    <property type="term" value="P:vesicle-mediated transport"/>
    <property type="evidence" value="ECO:0007669"/>
    <property type="project" value="UniProtKB-ARBA"/>
</dbReference>
<evidence type="ECO:0000256" key="12">
    <source>
        <dbReference type="SAM" id="Phobius"/>
    </source>
</evidence>
<feature type="transmembrane region" description="Helical" evidence="12">
    <location>
        <begin position="27"/>
        <end position="45"/>
    </location>
</feature>
<evidence type="ECO:0000256" key="2">
    <source>
        <dbReference type="ARBA" id="ARBA00004308"/>
    </source>
</evidence>
<dbReference type="Gene3D" id="2.90.10.30">
    <property type="match status" value="1"/>
</dbReference>
<evidence type="ECO:0000256" key="4">
    <source>
        <dbReference type="ARBA" id="ARBA00022729"/>
    </source>
</evidence>
<dbReference type="CDD" id="cd00112">
    <property type="entry name" value="LDLa"/>
    <property type="match status" value="8"/>
</dbReference>
<dbReference type="SUPFAM" id="SSF51110">
    <property type="entry name" value="alpha-D-mannose-specific plant lectins"/>
    <property type="match status" value="2"/>
</dbReference>
<dbReference type="SUPFAM" id="SSF57424">
    <property type="entry name" value="LDL receptor-like module"/>
    <property type="match status" value="8"/>
</dbReference>
<dbReference type="Pfam" id="PF00057">
    <property type="entry name" value="Ldl_recept_a"/>
    <property type="match status" value="7"/>
</dbReference>
<feature type="disulfide bond" evidence="10">
    <location>
        <begin position="854"/>
        <end position="869"/>
    </location>
</feature>
<feature type="binding site" evidence="11">
    <location>
        <position position="182"/>
    </location>
    <ligand>
        <name>Zn(2+)</name>
        <dbReference type="ChEBI" id="CHEBI:29105"/>
        <note>catalytic</note>
    </ligand>
</feature>
<dbReference type="GO" id="GO:0008270">
    <property type="term" value="F:zinc ion binding"/>
    <property type="evidence" value="ECO:0007669"/>
    <property type="project" value="UniProtKB-UniRule"/>
</dbReference>
<feature type="disulfide bond" evidence="10">
    <location>
        <begin position="623"/>
        <end position="638"/>
    </location>
</feature>
<feature type="disulfide bond" evidence="10">
    <location>
        <begin position="970"/>
        <end position="985"/>
    </location>
</feature>
<dbReference type="InterPro" id="IPR002172">
    <property type="entry name" value="LDrepeatLR_classA_rpt"/>
</dbReference>
<dbReference type="GO" id="GO:0006508">
    <property type="term" value="P:proteolysis"/>
    <property type="evidence" value="ECO:0007669"/>
    <property type="project" value="UniProtKB-KW"/>
</dbReference>
<comment type="caution">
    <text evidence="10">Lacks conserved residue(s) required for the propagation of feature annotation.</text>
</comment>
<evidence type="ECO:0000313" key="16">
    <source>
        <dbReference type="Proteomes" id="UP000192578"/>
    </source>
</evidence>
<dbReference type="Gene3D" id="2.90.10.10">
    <property type="entry name" value="Bulb-type lectin domain"/>
    <property type="match status" value="1"/>
</dbReference>
<sequence length="1135" mass="124426">MIRTIRRATVLSNVFPAKQKMATRLRAALWVSAMLILYVALEHLICQVKGAVLPSSDYSSPKQTGSLFEGDISRTDPIVLDGKKNSLFNTGILNERARWPGGIVPYQFWSQFTAGQRSSIRDAMLEIENATCIRFVERTNETDYVYVGYSVQDPCSSDVGRHGGMQLLILANHCWTKGTILHELMHTLGFYHEQSRSDRDEYIEIVWDHIIPEQRFNFNPWDNATVTTFGLPYDFASVLHYGSNYSARWHNGKPVGPTILVRPKYAGTAFGLQLNLSALDIRKIKLMYKCRTDELLTGKSLMAGESLWSENGAVRLTMQTDGNLVLFRQCDQRQIWTSSTHFPDRSWNPTAVTMQANGVLAMFKPGGYRGEPMIVWSTDTENSNSNDAVLKVLNEGEICIHKAQECLWKSGGAGLCHPAPSVKFTRARVLLLPDEKMIKGQSIHSYKKTCRLALHSDKLVLDRTCDNTAVWSIRRGVGRTLNLGAQTHADIGEFRLHEDGHFAIFSITNEKLLQSDFFGAEGADLRLSDDCQLCMFKNGTCLWVSHTIPYKCPSTQSPPLHIFAIMRHLISTVLLLQVFSVSPDSPALFPVPAAGEPCALSGDPNSGIYCPSRGICLPSRRRCDGIADCPDGSDEKTCEKSLLSGMPCYRPSDKTTGMYCTDTNMCMPPTWLCDGPTDCPDGSDESGCFATTPVTAATVPYTQPTVGGAPCLRQTDGITGIYCPPSRSCLFPSLRCDGRTDCPDGSDERNCPIMYTTTALPVASVRSSTLRPGCTRLSGGAGIYCPDRGIGRSAVQPLFSMLGKLLEASADEEDDDRRTTVRPSVSMVSCWQRDGTRGVSCTANGNCMPASWLCNGENDCADGRDEENCPAVNRPVIAPSADGGFSCTRRNSMERGFQCVAGSDEYCFRSSSLCNGWRDCANGRDERDCRNAGKKPVSRPLPSGLALCVRQDETDGFRCGRTCNPHAWLCDGDRDCLDGSDERDCSPTEPQSVLVSGSRCVRPSDSRSGVFCGPSAQCMPLGWLCDGSTDCSDGFDEENCRARGGTTARPNMASFASCDMSEFRCENGQCIRGRYRCDGDADCTDGSDERVCRSENVGIGSGSAVRVTTRKRRWSQLAAAAGTSLLESLLETENA</sequence>
<dbReference type="FunFam" id="4.10.400.10:FF:000034">
    <property type="entry name" value="Low-density lipoprotein receptor-related protein 2"/>
    <property type="match status" value="1"/>
</dbReference>
<proteinExistence type="predicted"/>
<keyword evidence="11" id="KW-0479">Metal-binding</keyword>
<dbReference type="InterPro" id="IPR050685">
    <property type="entry name" value="LDLR"/>
</dbReference>
<feature type="binding site" evidence="11">
    <location>
        <position position="186"/>
    </location>
    <ligand>
        <name>Zn(2+)</name>
        <dbReference type="ChEBI" id="CHEBI:29105"/>
        <note>catalytic</note>
    </ligand>
</feature>
<dbReference type="Gene3D" id="4.10.1220.10">
    <property type="entry name" value="EGF-type module"/>
    <property type="match status" value="1"/>
</dbReference>
<evidence type="ECO:0000256" key="7">
    <source>
        <dbReference type="ARBA" id="ARBA00023136"/>
    </source>
</evidence>
<dbReference type="Pfam" id="PF01400">
    <property type="entry name" value="Astacin"/>
    <property type="match status" value="1"/>
</dbReference>
<dbReference type="InterPro" id="IPR001506">
    <property type="entry name" value="Peptidase_M12A"/>
</dbReference>
<keyword evidence="9" id="KW-0325">Glycoprotein</keyword>
<dbReference type="PRINTS" id="PR00261">
    <property type="entry name" value="LDLRECEPTOR"/>
</dbReference>
<dbReference type="InterPro" id="IPR034035">
    <property type="entry name" value="Astacin-like_dom"/>
</dbReference>
<feature type="domain" description="Bulb-type lectin" evidence="13">
    <location>
        <begin position="292"/>
        <end position="413"/>
    </location>
</feature>
<comment type="cofactor">
    <cofactor evidence="11">
        <name>Zn(2+)</name>
        <dbReference type="ChEBI" id="CHEBI:29105"/>
    </cofactor>
    <text evidence="11">Binds 1 zinc ion per subunit.</text>
</comment>
<keyword evidence="7 12" id="KW-0472">Membrane</keyword>
<evidence type="ECO:0000256" key="6">
    <source>
        <dbReference type="ARBA" id="ARBA00022989"/>
    </source>
</evidence>
<dbReference type="InterPro" id="IPR024079">
    <property type="entry name" value="MetalloPept_cat_dom_sf"/>
</dbReference>
<keyword evidence="11" id="KW-0862">Zinc</keyword>
<dbReference type="SMART" id="SM00192">
    <property type="entry name" value="LDLa"/>
    <property type="match status" value="8"/>
</dbReference>
<dbReference type="AlphaFoldDB" id="A0A9X6NGV5"/>
<dbReference type="SMART" id="SM00235">
    <property type="entry name" value="ZnMc"/>
    <property type="match status" value="1"/>
</dbReference>
<dbReference type="PANTHER" id="PTHR24270">
    <property type="entry name" value="LOW-DENSITY LIPOPROTEIN RECEPTOR-RELATED"/>
    <property type="match status" value="1"/>
</dbReference>
<feature type="disulfide bond" evidence="10">
    <location>
        <begin position="1077"/>
        <end position="1092"/>
    </location>
</feature>
<protein>
    <submittedName>
        <fullName evidence="15">Sortilin-related receptor</fullName>
    </submittedName>
</protein>
<keyword evidence="5" id="KW-0677">Repeat</keyword>
<dbReference type="GO" id="GO:0005886">
    <property type="term" value="C:plasma membrane"/>
    <property type="evidence" value="ECO:0007669"/>
    <property type="project" value="TreeGrafter"/>
</dbReference>
<dbReference type="PROSITE" id="PS01209">
    <property type="entry name" value="LDLRA_1"/>
    <property type="match status" value="3"/>
</dbReference>
<keyword evidence="11" id="KW-0645">Protease</keyword>
<organism evidence="15 16">
    <name type="scientific">Hypsibius exemplaris</name>
    <name type="common">Freshwater tardigrade</name>
    <dbReference type="NCBI Taxonomy" id="2072580"/>
    <lineage>
        <taxon>Eukaryota</taxon>
        <taxon>Metazoa</taxon>
        <taxon>Ecdysozoa</taxon>
        <taxon>Tardigrada</taxon>
        <taxon>Eutardigrada</taxon>
        <taxon>Parachela</taxon>
        <taxon>Hypsibioidea</taxon>
        <taxon>Hypsibiidae</taxon>
        <taxon>Hypsibius</taxon>
    </lineage>
</organism>
<dbReference type="OrthoDB" id="1884773at2759"/>
<accession>A0A9X6NGV5</accession>
<dbReference type="PANTHER" id="PTHR24270:SF62">
    <property type="entry name" value="LOW-DENSITY LIPOPROTEIN RECEPTOR-RELATED PROTEIN 2"/>
    <property type="match status" value="1"/>
</dbReference>
<evidence type="ECO:0000256" key="1">
    <source>
        <dbReference type="ARBA" id="ARBA00004167"/>
    </source>
</evidence>
<dbReference type="InterPro" id="IPR036055">
    <property type="entry name" value="LDL_receptor-like_sf"/>
</dbReference>
<dbReference type="InterPro" id="IPR006026">
    <property type="entry name" value="Peptidase_Metallo"/>
</dbReference>
<feature type="domain" description="Peptidase M12A" evidence="14">
    <location>
        <begin position="90"/>
        <end position="291"/>
    </location>
</feature>
<dbReference type="Gene3D" id="4.10.400.10">
    <property type="entry name" value="Low-density Lipoprotein Receptor"/>
    <property type="match status" value="7"/>
</dbReference>
<comment type="caution">
    <text evidence="15">The sequence shown here is derived from an EMBL/GenBank/DDBJ whole genome shotgun (WGS) entry which is preliminary data.</text>
</comment>
<dbReference type="PROSITE" id="PS50068">
    <property type="entry name" value="LDLRA_2"/>
    <property type="match status" value="8"/>
</dbReference>
<keyword evidence="15" id="KW-0675">Receptor</keyword>
<dbReference type="Proteomes" id="UP000192578">
    <property type="component" value="Unassembled WGS sequence"/>
</dbReference>
<evidence type="ECO:0000259" key="14">
    <source>
        <dbReference type="PROSITE" id="PS51864"/>
    </source>
</evidence>
<evidence type="ECO:0000256" key="10">
    <source>
        <dbReference type="PROSITE-ProRule" id="PRU00124"/>
    </source>
</evidence>
<evidence type="ECO:0000256" key="8">
    <source>
        <dbReference type="ARBA" id="ARBA00023157"/>
    </source>
</evidence>
<feature type="active site" evidence="11">
    <location>
        <position position="183"/>
    </location>
</feature>
<keyword evidence="4" id="KW-0732">Signal</keyword>
<dbReference type="GO" id="GO:0004222">
    <property type="term" value="F:metalloendopeptidase activity"/>
    <property type="evidence" value="ECO:0007669"/>
    <property type="project" value="UniProtKB-UniRule"/>
</dbReference>
<feature type="disulfide bond" evidence="10">
    <location>
        <begin position="1058"/>
        <end position="1070"/>
    </location>
</feature>
<feature type="disulfide bond" evidence="10">
    <location>
        <begin position="1025"/>
        <end position="1040"/>
    </location>
</feature>
<evidence type="ECO:0000259" key="13">
    <source>
        <dbReference type="PROSITE" id="PS50927"/>
    </source>
</evidence>
<feature type="disulfide bond" evidence="10">
    <location>
        <begin position="914"/>
        <end position="929"/>
    </location>
</feature>
<dbReference type="InterPro" id="IPR036426">
    <property type="entry name" value="Bulb-type_lectin_dom_sf"/>
</dbReference>
<dbReference type="CDD" id="cd04280">
    <property type="entry name" value="ZnMc_astacin_like"/>
    <property type="match status" value="1"/>
</dbReference>
<dbReference type="InterPro" id="IPR023415">
    <property type="entry name" value="LDLR_class-A_CS"/>
</dbReference>
<dbReference type="PROSITE" id="PS50927">
    <property type="entry name" value="BULB_LECTIN"/>
    <property type="match status" value="1"/>
</dbReference>
<feature type="disulfide bond" evidence="10">
    <location>
        <begin position="673"/>
        <end position="688"/>
    </location>
</feature>
<dbReference type="PROSITE" id="PS51864">
    <property type="entry name" value="ASTACIN"/>
    <property type="match status" value="1"/>
</dbReference>
<feature type="binding site" evidence="11">
    <location>
        <position position="192"/>
    </location>
    <ligand>
        <name>Zn(2+)</name>
        <dbReference type="ChEBI" id="CHEBI:29105"/>
        <note>catalytic</note>
    </ligand>
</feature>
<gene>
    <name evidence="15" type="ORF">BV898_16868</name>
</gene>
<dbReference type="SMART" id="SM00108">
    <property type="entry name" value="B_lectin"/>
    <property type="match status" value="1"/>
</dbReference>
<comment type="subcellular location">
    <subcellularLocation>
        <location evidence="2">Endomembrane system</location>
    </subcellularLocation>
    <subcellularLocation>
        <location evidence="1">Membrane</location>
        <topology evidence="1">Single-pass membrane protein</topology>
    </subcellularLocation>
</comment>
<dbReference type="GO" id="GO:0012505">
    <property type="term" value="C:endomembrane system"/>
    <property type="evidence" value="ECO:0007669"/>
    <property type="project" value="UniProtKB-SubCell"/>
</dbReference>
<dbReference type="EMBL" id="MTYJ01000267">
    <property type="protein sequence ID" value="OWA52411.1"/>
    <property type="molecule type" value="Genomic_DNA"/>
</dbReference>
<dbReference type="InterPro" id="IPR001480">
    <property type="entry name" value="Bulb-type_lectin_dom"/>
</dbReference>
<keyword evidence="6 12" id="KW-1133">Transmembrane helix</keyword>
<reference evidence="16" key="1">
    <citation type="submission" date="2017-01" db="EMBL/GenBank/DDBJ databases">
        <title>Comparative genomics of anhydrobiosis in the tardigrade Hypsibius dujardini.</title>
        <authorList>
            <person name="Yoshida Y."/>
            <person name="Koutsovoulos G."/>
            <person name="Laetsch D."/>
            <person name="Stevens L."/>
            <person name="Kumar S."/>
            <person name="Horikawa D."/>
            <person name="Ishino K."/>
            <person name="Komine S."/>
            <person name="Tomita M."/>
            <person name="Blaxter M."/>
            <person name="Arakawa K."/>
        </authorList>
    </citation>
    <scope>NUCLEOTIDE SEQUENCE [LARGE SCALE GENOMIC DNA]</scope>
    <source>
        <strain evidence="16">Z151</strain>
    </source>
</reference>
<feature type="disulfide bond" evidence="10">
    <location>
        <begin position="736"/>
        <end position="751"/>
    </location>
</feature>
<keyword evidence="8 10" id="KW-1015">Disulfide bond</keyword>
<evidence type="ECO:0000256" key="5">
    <source>
        <dbReference type="ARBA" id="ARBA00022737"/>
    </source>
</evidence>